<organism evidence="2 3">
    <name type="scientific">Apiotrichum porosum</name>
    <dbReference type="NCBI Taxonomy" id="105984"/>
    <lineage>
        <taxon>Eukaryota</taxon>
        <taxon>Fungi</taxon>
        <taxon>Dikarya</taxon>
        <taxon>Basidiomycota</taxon>
        <taxon>Agaricomycotina</taxon>
        <taxon>Tremellomycetes</taxon>
        <taxon>Trichosporonales</taxon>
        <taxon>Trichosporonaceae</taxon>
        <taxon>Apiotrichum</taxon>
    </lineage>
</organism>
<evidence type="ECO:0000256" key="1">
    <source>
        <dbReference type="SAM" id="MobiDB-lite"/>
    </source>
</evidence>
<dbReference type="Proteomes" id="UP000279236">
    <property type="component" value="Unassembled WGS sequence"/>
</dbReference>
<reference evidence="2 3" key="1">
    <citation type="submission" date="2018-11" db="EMBL/GenBank/DDBJ databases">
        <title>Genome sequence of Apiotrichum porosum DSM 27194.</title>
        <authorList>
            <person name="Aliyu H."/>
            <person name="Gorte O."/>
            <person name="Ochsenreither K."/>
        </authorList>
    </citation>
    <scope>NUCLEOTIDE SEQUENCE [LARGE SCALE GENOMIC DNA]</scope>
    <source>
        <strain evidence="2 3">DSM 27194</strain>
    </source>
</reference>
<evidence type="ECO:0000313" key="2">
    <source>
        <dbReference type="EMBL" id="RSH88519.1"/>
    </source>
</evidence>
<gene>
    <name evidence="2" type="ORF">EHS24_001064</name>
</gene>
<name>A0A427YBH7_9TREE</name>
<proteinExistence type="predicted"/>
<comment type="caution">
    <text evidence="2">The sequence shown here is derived from an EMBL/GenBank/DDBJ whole genome shotgun (WGS) entry which is preliminary data.</text>
</comment>
<dbReference type="OrthoDB" id="10591218at2759"/>
<dbReference type="GeneID" id="39585607"/>
<feature type="region of interest" description="Disordered" evidence="1">
    <location>
        <begin position="1"/>
        <end position="85"/>
    </location>
</feature>
<accession>A0A427YBH7</accession>
<dbReference type="AlphaFoldDB" id="A0A427YBH7"/>
<keyword evidence="3" id="KW-1185">Reference proteome</keyword>
<protein>
    <submittedName>
        <fullName evidence="2">Uncharacterized protein</fullName>
    </submittedName>
</protein>
<sequence length="488" mass="53133">MAPTTRTRTPKVVPVVDPASAPVKAAPKAKAAKASKAAPAAKKSASPTAAKGKAAAVGKATPASKAAPKTAAKGKAPAKAAPKAAKAATKAATTAKSTKAAPKGKVSKKAVVAASADPVVLDHSSYPHIFELIVNSAGHGGLLALRAANKTLRERCDNLLAHHLILAPGLSPPKGAKWAKMAGFLPRGPAKARMKQYRVMPISHDGGRLPGWVCDYNHVTDNREDTCGDDCTALRSRWETAFLHTRVVDIHPWHGSDWRMVRARDTMKNVEVARFYPNGSSKCIVQPRKMVVFTNFGVDFEGRKPSDWDKTTYAETVYLDSQVRHLVVRATYDCSRPTLPVCWVSLPSRTIEWVDTTVLIFAPEPGTTSYSNPIWIEKNDVRANGWLWTVCSHLRVGSTSAHTLVGVSEAPQECFGIMDGIAREPQQLYDLIMDNILQEIRDDLRGELDDDRAAEIRGQVTFMTTDEYRKHVGEEQFAIDTVPTPRHE</sequence>
<evidence type="ECO:0000313" key="3">
    <source>
        <dbReference type="Proteomes" id="UP000279236"/>
    </source>
</evidence>
<dbReference type="EMBL" id="RSCE01000001">
    <property type="protein sequence ID" value="RSH88519.1"/>
    <property type="molecule type" value="Genomic_DNA"/>
</dbReference>
<dbReference type="RefSeq" id="XP_028480727.1">
    <property type="nucleotide sequence ID" value="XM_028616870.1"/>
</dbReference>